<accession>A0A445LNU9</accession>
<dbReference type="AlphaFoldDB" id="A0A445LNU9"/>
<reference evidence="5 6" key="1">
    <citation type="submission" date="2018-09" db="EMBL/GenBank/DDBJ databases">
        <title>A high-quality reference genome of wild soybean provides a powerful tool to mine soybean genomes.</title>
        <authorList>
            <person name="Xie M."/>
            <person name="Chung C.Y.L."/>
            <person name="Li M.-W."/>
            <person name="Wong F.-L."/>
            <person name="Chan T.-F."/>
            <person name="Lam H.-M."/>
        </authorList>
    </citation>
    <scope>NUCLEOTIDE SEQUENCE [LARGE SCALE GENOMIC DNA]</scope>
    <source>
        <strain evidence="6">cv. W05</strain>
        <tissue evidence="5">Hypocotyl of etiolated seedlings</tissue>
    </source>
</reference>
<dbReference type="PROSITE" id="PS51778">
    <property type="entry name" value="VAST"/>
    <property type="match status" value="1"/>
</dbReference>
<comment type="subcellular location">
    <subcellularLocation>
        <location evidence="1">Membrane</location>
    </subcellularLocation>
</comment>
<dbReference type="Pfam" id="PF16016">
    <property type="entry name" value="VASt"/>
    <property type="match status" value="1"/>
</dbReference>
<evidence type="ECO:0000256" key="3">
    <source>
        <dbReference type="SAM" id="MobiDB-lite"/>
    </source>
</evidence>
<feature type="domain" description="VASt" evidence="4">
    <location>
        <begin position="1"/>
        <end position="176"/>
    </location>
</feature>
<keyword evidence="6" id="KW-1185">Reference proteome</keyword>
<evidence type="ECO:0000256" key="2">
    <source>
        <dbReference type="ARBA" id="ARBA00023136"/>
    </source>
</evidence>
<dbReference type="Proteomes" id="UP000289340">
    <property type="component" value="Chromosome 2"/>
</dbReference>
<dbReference type="PANTHER" id="PTHR47038">
    <property type="entry name" value="BAG-ASSOCIATED GRAM PROTEIN 1"/>
    <property type="match status" value="1"/>
</dbReference>
<dbReference type="GO" id="GO:0016020">
    <property type="term" value="C:membrane"/>
    <property type="evidence" value="ECO:0007669"/>
    <property type="project" value="UniProtKB-SubCell"/>
</dbReference>
<evidence type="ECO:0000259" key="4">
    <source>
        <dbReference type="PROSITE" id="PS51778"/>
    </source>
</evidence>
<sequence length="195" mass="21940">MHVGIMFSMFLMGQWHTADEYDGQVREITFRSLCNSPMCPPDTAMTEWQHHVLSPDKTNLVFETVQQAHDVPFGSYFEVHCKWSLETINETSCTLDIKVAKLYSHSTRCLPAFPGTPMSSSTPVPLLTLCFHPLFCAHFKKWCVMQSKIKSGAVNEYKKEVDVMLDVARSYIKSNTPNDEDDKASSPPPAATGES</sequence>
<organism evidence="5 6">
    <name type="scientific">Glycine soja</name>
    <name type="common">Wild soybean</name>
    <dbReference type="NCBI Taxonomy" id="3848"/>
    <lineage>
        <taxon>Eukaryota</taxon>
        <taxon>Viridiplantae</taxon>
        <taxon>Streptophyta</taxon>
        <taxon>Embryophyta</taxon>
        <taxon>Tracheophyta</taxon>
        <taxon>Spermatophyta</taxon>
        <taxon>Magnoliopsida</taxon>
        <taxon>eudicotyledons</taxon>
        <taxon>Gunneridae</taxon>
        <taxon>Pentapetalae</taxon>
        <taxon>rosids</taxon>
        <taxon>fabids</taxon>
        <taxon>Fabales</taxon>
        <taxon>Fabaceae</taxon>
        <taxon>Papilionoideae</taxon>
        <taxon>50 kb inversion clade</taxon>
        <taxon>NPAAA clade</taxon>
        <taxon>indigoferoid/millettioid clade</taxon>
        <taxon>Phaseoleae</taxon>
        <taxon>Glycine</taxon>
        <taxon>Glycine subgen. Soja</taxon>
    </lineage>
</organism>
<keyword evidence="2" id="KW-0472">Membrane</keyword>
<comment type="caution">
    <text evidence="5">The sequence shown here is derived from an EMBL/GenBank/DDBJ whole genome shotgun (WGS) entry which is preliminary data.</text>
</comment>
<dbReference type="EMBL" id="QZWG01000002">
    <property type="protein sequence ID" value="RZC24865.1"/>
    <property type="molecule type" value="Genomic_DNA"/>
</dbReference>
<proteinExistence type="predicted"/>
<dbReference type="InterPro" id="IPR031968">
    <property type="entry name" value="VASt"/>
</dbReference>
<evidence type="ECO:0000256" key="1">
    <source>
        <dbReference type="ARBA" id="ARBA00004370"/>
    </source>
</evidence>
<evidence type="ECO:0000313" key="6">
    <source>
        <dbReference type="Proteomes" id="UP000289340"/>
    </source>
</evidence>
<name>A0A445LNU9_GLYSO</name>
<gene>
    <name evidence="5" type="ORF">D0Y65_003854</name>
</gene>
<dbReference type="InterPro" id="IPR044655">
    <property type="entry name" value="BAGP1-like"/>
</dbReference>
<feature type="region of interest" description="Disordered" evidence="3">
    <location>
        <begin position="173"/>
        <end position="195"/>
    </location>
</feature>
<evidence type="ECO:0000313" key="5">
    <source>
        <dbReference type="EMBL" id="RZC24865.1"/>
    </source>
</evidence>
<protein>
    <submittedName>
        <fullName evidence="5">BAG-associated GRAM protein 1</fullName>
    </submittedName>
</protein>
<feature type="compositionally biased region" description="Pro residues" evidence="3">
    <location>
        <begin position="186"/>
        <end position="195"/>
    </location>
</feature>
<dbReference type="PANTHER" id="PTHR47038:SF1">
    <property type="entry name" value="BAG-ASSOCIATED GRAM PROTEIN 1"/>
    <property type="match status" value="1"/>
</dbReference>